<comment type="similarity">
    <text evidence="4">Belongs to the R-transferase family. Bpt subfamily.</text>
</comment>
<keyword evidence="1 4" id="KW-0963">Cytoplasm</keyword>
<dbReference type="Pfam" id="PF04377">
    <property type="entry name" value="ATE_C"/>
    <property type="match status" value="1"/>
</dbReference>
<dbReference type="Pfam" id="PF04376">
    <property type="entry name" value="ATE_N"/>
    <property type="match status" value="1"/>
</dbReference>
<evidence type="ECO:0000256" key="2">
    <source>
        <dbReference type="ARBA" id="ARBA00022679"/>
    </source>
</evidence>
<dbReference type="Proteomes" id="UP001059934">
    <property type="component" value="Chromosome"/>
</dbReference>
<dbReference type="PIRSF" id="PIRSF037208">
    <property type="entry name" value="ATE_pro_prd"/>
    <property type="match status" value="1"/>
</dbReference>
<dbReference type="SUPFAM" id="SSF55729">
    <property type="entry name" value="Acyl-CoA N-acyltransferases (Nat)"/>
    <property type="match status" value="1"/>
</dbReference>
<evidence type="ECO:0000256" key="4">
    <source>
        <dbReference type="HAMAP-Rule" id="MF_00689"/>
    </source>
</evidence>
<feature type="domain" description="N-end rule aminoacyl transferase C-terminal" evidence="6">
    <location>
        <begin position="110"/>
        <end position="231"/>
    </location>
</feature>
<dbReference type="EMBL" id="CP103416">
    <property type="protein sequence ID" value="UVW33969.1"/>
    <property type="molecule type" value="Genomic_DNA"/>
</dbReference>
<dbReference type="PANTHER" id="PTHR21367">
    <property type="entry name" value="ARGININE-TRNA-PROTEIN TRANSFERASE 1"/>
    <property type="match status" value="1"/>
</dbReference>
<reference evidence="7" key="1">
    <citation type="submission" date="2022-08" db="EMBL/GenBank/DDBJ databases">
        <title>Catabolic pathway analysis in culturable SAR92 clade bacteria reveals their overlooked roles in DMSP degradation in coastal seas.</title>
        <authorList>
            <person name="He X."/>
            <person name="Zhang X."/>
            <person name="Zhang Y."/>
        </authorList>
    </citation>
    <scope>NUCLEOTIDE SEQUENCE</scope>
    <source>
        <strain evidence="7">H455</strain>
    </source>
</reference>
<evidence type="ECO:0000259" key="5">
    <source>
        <dbReference type="Pfam" id="PF04376"/>
    </source>
</evidence>
<dbReference type="InterPro" id="IPR007471">
    <property type="entry name" value="N-end_Aminoacyl_Trfase_N"/>
</dbReference>
<comment type="function">
    <text evidence="4">Functions in the N-end rule pathway of protein degradation where it conjugates Leu from its aminoacyl-tRNA to the N-termini of proteins containing an N-terminal aspartate or glutamate.</text>
</comment>
<comment type="subcellular location">
    <subcellularLocation>
        <location evidence="4">Cytoplasm</location>
    </subcellularLocation>
</comment>
<gene>
    <name evidence="4" type="primary">bpt</name>
    <name evidence="7" type="ORF">NYF23_07945</name>
</gene>
<comment type="catalytic activity">
    <reaction evidence="4">
        <text>N-terminal L-aspartyl-[protein] + L-leucyl-tRNA(Leu) = N-terminal L-leucyl-L-aspartyl-[protein] + tRNA(Leu) + H(+)</text>
        <dbReference type="Rhea" id="RHEA:50420"/>
        <dbReference type="Rhea" id="RHEA-COMP:9613"/>
        <dbReference type="Rhea" id="RHEA-COMP:9622"/>
        <dbReference type="Rhea" id="RHEA-COMP:12669"/>
        <dbReference type="Rhea" id="RHEA-COMP:12674"/>
        <dbReference type="ChEBI" id="CHEBI:15378"/>
        <dbReference type="ChEBI" id="CHEBI:64720"/>
        <dbReference type="ChEBI" id="CHEBI:78442"/>
        <dbReference type="ChEBI" id="CHEBI:78494"/>
        <dbReference type="ChEBI" id="CHEBI:133042"/>
        <dbReference type="EC" id="2.3.2.29"/>
    </reaction>
</comment>
<keyword evidence="2 4" id="KW-0808">Transferase</keyword>
<keyword evidence="8" id="KW-1185">Reference proteome</keyword>
<evidence type="ECO:0000256" key="3">
    <source>
        <dbReference type="ARBA" id="ARBA00023315"/>
    </source>
</evidence>
<name>A0ABY5TJH8_9GAMM</name>
<dbReference type="PANTHER" id="PTHR21367:SF1">
    <property type="entry name" value="ARGINYL-TRNA--PROTEIN TRANSFERASE 1"/>
    <property type="match status" value="1"/>
</dbReference>
<dbReference type="NCBIfam" id="NF002341">
    <property type="entry name" value="PRK01305.1-1"/>
    <property type="match status" value="1"/>
</dbReference>
<dbReference type="InterPro" id="IPR016181">
    <property type="entry name" value="Acyl_CoA_acyltransferase"/>
</dbReference>
<organism evidence="7 8">
    <name type="scientific">SAR92 clade bacterium H455</name>
    <dbReference type="NCBI Taxonomy" id="2974818"/>
    <lineage>
        <taxon>Bacteria</taxon>
        <taxon>Pseudomonadati</taxon>
        <taxon>Pseudomonadota</taxon>
        <taxon>Gammaproteobacteria</taxon>
        <taxon>Cellvibrionales</taxon>
        <taxon>Porticoccaceae</taxon>
        <taxon>SAR92 clade</taxon>
    </lineage>
</organism>
<dbReference type="NCBIfam" id="NF002346">
    <property type="entry name" value="PRK01305.2-3"/>
    <property type="match status" value="1"/>
</dbReference>
<protein>
    <recommendedName>
        <fullName evidence="4">Aspartate/glutamate leucyltransferase</fullName>
        <ecNumber evidence="4">2.3.2.29</ecNumber>
    </recommendedName>
</protein>
<evidence type="ECO:0000313" key="8">
    <source>
        <dbReference type="Proteomes" id="UP001059934"/>
    </source>
</evidence>
<accession>A0ABY5TJH8</accession>
<evidence type="ECO:0000313" key="7">
    <source>
        <dbReference type="EMBL" id="UVW33969.1"/>
    </source>
</evidence>
<feature type="domain" description="N-end aminoacyl transferase N-terminal" evidence="5">
    <location>
        <begin position="20"/>
        <end position="90"/>
    </location>
</feature>
<dbReference type="HAMAP" id="MF_00689">
    <property type="entry name" value="Bpt"/>
    <property type="match status" value="1"/>
</dbReference>
<dbReference type="EC" id="2.3.2.29" evidence="4"/>
<dbReference type="GO" id="GO:0004057">
    <property type="term" value="F:arginyl-tRNA--protein transferase activity"/>
    <property type="evidence" value="ECO:0007669"/>
    <property type="project" value="UniProtKB-EC"/>
</dbReference>
<proteinExistence type="inferred from homology"/>
<dbReference type="InterPro" id="IPR007472">
    <property type="entry name" value="N-end_Aminoacyl_Trfase_C"/>
</dbReference>
<dbReference type="InterPro" id="IPR017138">
    <property type="entry name" value="Asp_Glu_LeuTrfase"/>
</dbReference>
<dbReference type="NCBIfam" id="NF002342">
    <property type="entry name" value="PRK01305.1-3"/>
    <property type="match status" value="1"/>
</dbReference>
<dbReference type="InterPro" id="IPR030700">
    <property type="entry name" value="N-end_Aminoacyl_Trfase"/>
</dbReference>
<sequence length="240" mass="27644">MTRDISPDIGMIKLCLTEAHDCSYLPERQSTTAFVDPDMTIDVELYSRMTKLGFRRSGPFLYAPKCTSCNACIPARLPVDDFKPTRAQKRCWKKNDDIMVEQLDGINLGEHFPIYARYIAQRHSDGDMYPPSRRQFEDFLGNAWECTQFLEFRLGDQLIGCAVIDVIENGLSAIYTYFDPAFSDRGLGVLAILVEIDMAQRLGLEYLYLGYWISGCDKMEYKTNYRPLELYRQNSWGIAE</sequence>
<evidence type="ECO:0000259" key="6">
    <source>
        <dbReference type="Pfam" id="PF04377"/>
    </source>
</evidence>
<keyword evidence="3 4" id="KW-0012">Acyltransferase</keyword>
<comment type="catalytic activity">
    <reaction evidence="4">
        <text>N-terminal L-glutamyl-[protein] + L-leucyl-tRNA(Leu) = N-terminal L-leucyl-L-glutamyl-[protein] + tRNA(Leu) + H(+)</text>
        <dbReference type="Rhea" id="RHEA:50412"/>
        <dbReference type="Rhea" id="RHEA-COMP:9613"/>
        <dbReference type="Rhea" id="RHEA-COMP:9622"/>
        <dbReference type="Rhea" id="RHEA-COMP:12664"/>
        <dbReference type="Rhea" id="RHEA-COMP:12668"/>
        <dbReference type="ChEBI" id="CHEBI:15378"/>
        <dbReference type="ChEBI" id="CHEBI:64721"/>
        <dbReference type="ChEBI" id="CHEBI:78442"/>
        <dbReference type="ChEBI" id="CHEBI:78494"/>
        <dbReference type="ChEBI" id="CHEBI:133041"/>
        <dbReference type="EC" id="2.3.2.29"/>
    </reaction>
</comment>
<evidence type="ECO:0000256" key="1">
    <source>
        <dbReference type="ARBA" id="ARBA00022490"/>
    </source>
</evidence>